<keyword evidence="1 2" id="KW-0238">DNA-binding</keyword>
<protein>
    <submittedName>
        <fullName evidence="4">TetR family transcriptional regulator</fullName>
    </submittedName>
</protein>
<feature type="DNA-binding region" description="H-T-H motif" evidence="2">
    <location>
        <begin position="31"/>
        <end position="50"/>
    </location>
</feature>
<dbReference type="InterPro" id="IPR023772">
    <property type="entry name" value="DNA-bd_HTH_TetR-type_CS"/>
</dbReference>
<dbReference type="EMBL" id="CP009111">
    <property type="protein sequence ID" value="ANS27905.1"/>
    <property type="molecule type" value="Genomic_DNA"/>
</dbReference>
<dbReference type="GO" id="GO:0003700">
    <property type="term" value="F:DNA-binding transcription factor activity"/>
    <property type="evidence" value="ECO:0007669"/>
    <property type="project" value="TreeGrafter"/>
</dbReference>
<evidence type="ECO:0000313" key="4">
    <source>
        <dbReference type="EMBL" id="ANS27905.1"/>
    </source>
</evidence>
<sequence>MAKKLPADERRAQLLEAALMIAAEQGVDALTMRPLAAAAGVSPGIVHYHFHDKDTLLTELGETQILQVNEGMRLAFGQYAEPAGLTGIPALEDLLRAGIRGLWPIVEATPHHQLLTYELTAHALRRRSAGNLAAGAITERQYSAMDAETVAFLTLCATRADVTWITPVEQVARFALACMNGLVLRWLVDRDSDAALIALDDLVQILTSKAR</sequence>
<dbReference type="RefSeq" id="WP_065490799.1">
    <property type="nucleotide sequence ID" value="NZ_CP009111.1"/>
</dbReference>
<dbReference type="InterPro" id="IPR001647">
    <property type="entry name" value="HTH_TetR"/>
</dbReference>
<gene>
    <name evidence="4" type="ORF">R1CP_16070</name>
</gene>
<dbReference type="AlphaFoldDB" id="A0A1B1K5M6"/>
<feature type="domain" description="HTH tetR-type" evidence="3">
    <location>
        <begin position="8"/>
        <end position="68"/>
    </location>
</feature>
<dbReference type="PANTHER" id="PTHR30055:SF226">
    <property type="entry name" value="HTH-TYPE TRANSCRIPTIONAL REGULATOR PKSA"/>
    <property type="match status" value="1"/>
</dbReference>
<dbReference type="Proteomes" id="UP000186108">
    <property type="component" value="Chromosome"/>
</dbReference>
<accession>A0A1B1K5M6</accession>
<evidence type="ECO:0000259" key="3">
    <source>
        <dbReference type="PROSITE" id="PS50977"/>
    </source>
</evidence>
<dbReference type="Gene3D" id="1.10.357.10">
    <property type="entry name" value="Tetracycline Repressor, domain 2"/>
    <property type="match status" value="1"/>
</dbReference>
<dbReference type="PATRIC" id="fig|37919.13.peg.3315"/>
<reference evidence="4 5" key="1">
    <citation type="submission" date="2014-07" db="EMBL/GenBank/DDBJ databases">
        <authorList>
            <person name="Zhang J.E."/>
            <person name="Yang H."/>
            <person name="Guo J."/>
            <person name="Deng Z."/>
            <person name="Luo H."/>
            <person name="Luo M."/>
            <person name="Zhao B."/>
        </authorList>
    </citation>
    <scope>NUCLEOTIDE SEQUENCE [LARGE SCALE GENOMIC DNA]</scope>
    <source>
        <strain evidence="4 5">1CP</strain>
    </source>
</reference>
<proteinExistence type="predicted"/>
<dbReference type="PROSITE" id="PS01081">
    <property type="entry name" value="HTH_TETR_1"/>
    <property type="match status" value="1"/>
</dbReference>
<dbReference type="PRINTS" id="PR00455">
    <property type="entry name" value="HTHTETR"/>
</dbReference>
<dbReference type="InterPro" id="IPR050109">
    <property type="entry name" value="HTH-type_TetR-like_transc_reg"/>
</dbReference>
<name>A0A1B1K5M6_RHOOP</name>
<dbReference type="PANTHER" id="PTHR30055">
    <property type="entry name" value="HTH-TYPE TRANSCRIPTIONAL REGULATOR RUTR"/>
    <property type="match status" value="1"/>
</dbReference>
<dbReference type="PROSITE" id="PS50977">
    <property type="entry name" value="HTH_TETR_2"/>
    <property type="match status" value="1"/>
</dbReference>
<evidence type="ECO:0000313" key="5">
    <source>
        <dbReference type="Proteomes" id="UP000186108"/>
    </source>
</evidence>
<organism evidence="4 5">
    <name type="scientific">Rhodococcus opacus</name>
    <name type="common">Nocardia opaca</name>
    <dbReference type="NCBI Taxonomy" id="37919"/>
    <lineage>
        <taxon>Bacteria</taxon>
        <taxon>Bacillati</taxon>
        <taxon>Actinomycetota</taxon>
        <taxon>Actinomycetes</taxon>
        <taxon>Mycobacteriales</taxon>
        <taxon>Nocardiaceae</taxon>
        <taxon>Rhodococcus</taxon>
    </lineage>
</organism>
<dbReference type="Pfam" id="PF00440">
    <property type="entry name" value="TetR_N"/>
    <property type="match status" value="1"/>
</dbReference>
<dbReference type="InterPro" id="IPR009057">
    <property type="entry name" value="Homeodomain-like_sf"/>
</dbReference>
<dbReference type="SUPFAM" id="SSF46689">
    <property type="entry name" value="Homeodomain-like"/>
    <property type="match status" value="1"/>
</dbReference>
<evidence type="ECO:0000256" key="1">
    <source>
        <dbReference type="ARBA" id="ARBA00023125"/>
    </source>
</evidence>
<dbReference type="GO" id="GO:0000976">
    <property type="term" value="F:transcription cis-regulatory region binding"/>
    <property type="evidence" value="ECO:0007669"/>
    <property type="project" value="TreeGrafter"/>
</dbReference>
<evidence type="ECO:0000256" key="2">
    <source>
        <dbReference type="PROSITE-ProRule" id="PRU00335"/>
    </source>
</evidence>